<dbReference type="GO" id="GO:0031418">
    <property type="term" value="F:L-ascorbic acid binding"/>
    <property type="evidence" value="ECO:0007669"/>
    <property type="project" value="UniProtKB-KW"/>
</dbReference>
<dbReference type="GO" id="GO:0071456">
    <property type="term" value="P:cellular response to hypoxia"/>
    <property type="evidence" value="ECO:0007669"/>
    <property type="project" value="TreeGrafter"/>
</dbReference>
<evidence type="ECO:0000256" key="2">
    <source>
        <dbReference type="ARBA" id="ARBA00022723"/>
    </source>
</evidence>
<dbReference type="InterPro" id="IPR044862">
    <property type="entry name" value="Pro_4_hyd_alph_FE2OG_OXY"/>
</dbReference>
<dbReference type="EMBL" id="AMYB01000004">
    <property type="protein sequence ID" value="OAD02886.1"/>
    <property type="molecule type" value="Genomic_DNA"/>
</dbReference>
<accession>A0A168KXM7</accession>
<dbReference type="PROSITE" id="PS51471">
    <property type="entry name" value="FE2OG_OXY"/>
    <property type="match status" value="1"/>
</dbReference>
<feature type="compositionally biased region" description="Basic and acidic residues" evidence="7">
    <location>
        <begin position="30"/>
        <end position="42"/>
    </location>
</feature>
<dbReference type="SMART" id="SM00702">
    <property type="entry name" value="P4Hc"/>
    <property type="match status" value="1"/>
</dbReference>
<dbReference type="InterPro" id="IPR006620">
    <property type="entry name" value="Pro_4_hyd_alph"/>
</dbReference>
<dbReference type="InterPro" id="IPR005123">
    <property type="entry name" value="Oxoglu/Fe-dep_dioxygenase_dom"/>
</dbReference>
<evidence type="ECO:0000256" key="5">
    <source>
        <dbReference type="ARBA" id="ARBA00023002"/>
    </source>
</evidence>
<dbReference type="InterPro" id="IPR051559">
    <property type="entry name" value="HIF_prolyl_hydroxylases"/>
</dbReference>
<dbReference type="OrthoDB" id="76265at2759"/>
<gene>
    <name evidence="9" type="ORF">MUCCIDRAFT_155999</name>
</gene>
<keyword evidence="3" id="KW-0847">Vitamin C</keyword>
<keyword evidence="10" id="KW-1185">Reference proteome</keyword>
<keyword evidence="6" id="KW-0408">Iron</keyword>
<organism evidence="9 10">
    <name type="scientific">Mucor lusitanicus CBS 277.49</name>
    <dbReference type="NCBI Taxonomy" id="747725"/>
    <lineage>
        <taxon>Eukaryota</taxon>
        <taxon>Fungi</taxon>
        <taxon>Fungi incertae sedis</taxon>
        <taxon>Mucoromycota</taxon>
        <taxon>Mucoromycotina</taxon>
        <taxon>Mucoromycetes</taxon>
        <taxon>Mucorales</taxon>
        <taxon>Mucorineae</taxon>
        <taxon>Mucoraceae</taxon>
        <taxon>Mucor</taxon>
    </lineage>
</organism>
<evidence type="ECO:0000259" key="8">
    <source>
        <dbReference type="PROSITE" id="PS51471"/>
    </source>
</evidence>
<evidence type="ECO:0000256" key="4">
    <source>
        <dbReference type="ARBA" id="ARBA00022964"/>
    </source>
</evidence>
<dbReference type="PANTHER" id="PTHR12907">
    <property type="entry name" value="EGL NINE HOMOLOG-RELATED"/>
    <property type="match status" value="1"/>
</dbReference>
<feature type="compositionally biased region" description="Basic and acidic residues" evidence="7">
    <location>
        <begin position="1"/>
        <end position="16"/>
    </location>
</feature>
<proteinExistence type="predicted"/>
<name>A0A168KXM7_MUCCL</name>
<evidence type="ECO:0000256" key="1">
    <source>
        <dbReference type="ARBA" id="ARBA00001961"/>
    </source>
</evidence>
<evidence type="ECO:0000256" key="6">
    <source>
        <dbReference type="ARBA" id="ARBA00023004"/>
    </source>
</evidence>
<keyword evidence="5" id="KW-0560">Oxidoreductase</keyword>
<comment type="caution">
    <text evidence="9">The sequence shown here is derived from an EMBL/GenBank/DDBJ whole genome shotgun (WGS) entry which is preliminary data.</text>
</comment>
<dbReference type="PANTHER" id="PTHR12907:SF26">
    <property type="entry name" value="HIF PROLYL HYDROXYLASE, ISOFORM C"/>
    <property type="match status" value="1"/>
</dbReference>
<evidence type="ECO:0000313" key="9">
    <source>
        <dbReference type="EMBL" id="OAD02886.1"/>
    </source>
</evidence>
<protein>
    <recommendedName>
        <fullName evidence="8">Fe2OG dioxygenase domain-containing protein</fullName>
    </recommendedName>
</protein>
<sequence>MNQQQEDHASLEDRILRMAATDASDLPDFPDDKSDLPSDFEYHPEDYEQDEMEIVEEISESELLKYLDQQESGLSVAQRLFYHELNTTEYQRHSGSWDLSCLTPEAVEELYSKGWTELEGQLDLDTLRGAHNESVQLLEQGQFIPASSFSENDPSRDTAARDDSILWFDPENQADHQKGIVDTPPHFQKILEFIQGPLMHDIRQMVRLNGRTEYQLAYFHPEGAKYERHRDALPTDNPADTHQRRITVVFYLNPGWIADHGGEVKIYSRPDDHGLPEGAERIVKPLLGRILLLMSGAVDHEIMPCHHPRYALTAWMR</sequence>
<dbReference type="Gene3D" id="2.60.120.620">
    <property type="entry name" value="q2cbj1_9rhob like domain"/>
    <property type="match status" value="1"/>
</dbReference>
<dbReference type="GO" id="GO:0031543">
    <property type="term" value="F:peptidyl-proline dioxygenase activity"/>
    <property type="evidence" value="ECO:0007669"/>
    <property type="project" value="TreeGrafter"/>
</dbReference>
<comment type="cofactor">
    <cofactor evidence="1">
        <name>L-ascorbate</name>
        <dbReference type="ChEBI" id="CHEBI:38290"/>
    </cofactor>
</comment>
<keyword evidence="4" id="KW-0223">Dioxygenase</keyword>
<dbReference type="Pfam" id="PF13640">
    <property type="entry name" value="2OG-FeII_Oxy_3"/>
    <property type="match status" value="1"/>
</dbReference>
<evidence type="ECO:0000313" key="10">
    <source>
        <dbReference type="Proteomes" id="UP000077051"/>
    </source>
</evidence>
<dbReference type="GO" id="GO:0008198">
    <property type="term" value="F:ferrous iron binding"/>
    <property type="evidence" value="ECO:0007669"/>
    <property type="project" value="TreeGrafter"/>
</dbReference>
<feature type="region of interest" description="Disordered" evidence="7">
    <location>
        <begin position="1"/>
        <end position="42"/>
    </location>
</feature>
<keyword evidence="2" id="KW-0479">Metal-binding</keyword>
<feature type="domain" description="Fe2OG dioxygenase" evidence="8">
    <location>
        <begin position="210"/>
        <end position="317"/>
    </location>
</feature>
<dbReference type="STRING" id="747725.A0A168KXM7"/>
<dbReference type="Proteomes" id="UP000077051">
    <property type="component" value="Unassembled WGS sequence"/>
</dbReference>
<evidence type="ECO:0000256" key="7">
    <source>
        <dbReference type="SAM" id="MobiDB-lite"/>
    </source>
</evidence>
<evidence type="ECO:0000256" key="3">
    <source>
        <dbReference type="ARBA" id="ARBA00022896"/>
    </source>
</evidence>
<dbReference type="VEuPathDB" id="FungiDB:MUCCIDRAFT_155999"/>
<reference evidence="9 10" key="1">
    <citation type="submission" date="2015-06" db="EMBL/GenBank/DDBJ databases">
        <title>Expansion of signal transduction pathways in fungi by whole-genome duplication.</title>
        <authorList>
            <consortium name="DOE Joint Genome Institute"/>
            <person name="Corrochano L.M."/>
            <person name="Kuo A."/>
            <person name="Marcet-Houben M."/>
            <person name="Polaino S."/>
            <person name="Salamov A."/>
            <person name="Villalobos J.M."/>
            <person name="Alvarez M.I."/>
            <person name="Avalos J."/>
            <person name="Benito E.P."/>
            <person name="Benoit I."/>
            <person name="Burger G."/>
            <person name="Camino L.P."/>
            <person name="Canovas D."/>
            <person name="Cerda-Olmedo E."/>
            <person name="Cheng J.-F."/>
            <person name="Dominguez A."/>
            <person name="Elias M."/>
            <person name="Eslava A.P."/>
            <person name="Glaser F."/>
            <person name="Grimwood J."/>
            <person name="Gutierrez G."/>
            <person name="Heitman J."/>
            <person name="Henrissat B."/>
            <person name="Iturriaga E.A."/>
            <person name="Lang B.F."/>
            <person name="Lavin J.L."/>
            <person name="Lee S."/>
            <person name="Li W."/>
            <person name="Lindquist E."/>
            <person name="Lopez-Garcia S."/>
            <person name="Luque E.M."/>
            <person name="Marcos A.T."/>
            <person name="Martin J."/>
            <person name="Mccluskey K."/>
            <person name="Medina H.R."/>
            <person name="Miralles-Duran A."/>
            <person name="Miyazaki A."/>
            <person name="Munoz-Torres E."/>
            <person name="Oguiza J.A."/>
            <person name="Ohm R."/>
            <person name="Olmedo M."/>
            <person name="Orejas M."/>
            <person name="Ortiz-Castellanos L."/>
            <person name="Pisabarro A.G."/>
            <person name="Rodriguez-Romero J."/>
            <person name="Ruiz-Herrera J."/>
            <person name="Ruiz-Vazquez R."/>
            <person name="Sanz C."/>
            <person name="Schackwitz W."/>
            <person name="Schmutz J."/>
            <person name="Shahriari M."/>
            <person name="Shelest E."/>
            <person name="Silva-Franco F."/>
            <person name="Soanes D."/>
            <person name="Syed K."/>
            <person name="Tagua V.G."/>
            <person name="Talbot N.J."/>
            <person name="Thon M."/>
            <person name="De Vries R.P."/>
            <person name="Wiebenga A."/>
            <person name="Yadav J.S."/>
            <person name="Braun E.L."/>
            <person name="Baker S."/>
            <person name="Garre V."/>
            <person name="Horwitz B."/>
            <person name="Torres-Martinez S."/>
            <person name="Idnurm A."/>
            <person name="Herrera-Estrella A."/>
            <person name="Gabaldon T."/>
            <person name="Grigoriev I.V."/>
        </authorList>
    </citation>
    <scope>NUCLEOTIDE SEQUENCE [LARGE SCALE GENOMIC DNA]</scope>
    <source>
        <strain evidence="9 10">CBS 277.49</strain>
    </source>
</reference>
<dbReference type="AlphaFoldDB" id="A0A168KXM7"/>